<keyword evidence="2" id="KW-0328">Glycosyltransferase</keyword>
<dbReference type="EMBL" id="DVFJ01000010">
    <property type="protein sequence ID" value="HIQ71321.1"/>
    <property type="molecule type" value="Genomic_DNA"/>
</dbReference>
<protein>
    <submittedName>
        <fullName evidence="2">Adenine phosphoribosyltransferase</fullName>
        <ecNumber evidence="2">2.4.2.7</ecNumber>
    </submittedName>
</protein>
<dbReference type="InterPro" id="IPR029057">
    <property type="entry name" value="PRTase-like"/>
</dbReference>
<evidence type="ECO:0000259" key="1">
    <source>
        <dbReference type="Pfam" id="PF00156"/>
    </source>
</evidence>
<dbReference type="Gene3D" id="3.40.50.2020">
    <property type="match status" value="1"/>
</dbReference>
<dbReference type="SUPFAM" id="SSF53271">
    <property type="entry name" value="PRTase-like"/>
    <property type="match status" value="1"/>
</dbReference>
<reference evidence="2" key="2">
    <citation type="journal article" date="2021" name="PeerJ">
        <title>Extensive microbial diversity within the chicken gut microbiome revealed by metagenomics and culture.</title>
        <authorList>
            <person name="Gilroy R."/>
            <person name="Ravi A."/>
            <person name="Getino M."/>
            <person name="Pursley I."/>
            <person name="Horton D.L."/>
            <person name="Alikhan N.F."/>
            <person name="Baker D."/>
            <person name="Gharbi K."/>
            <person name="Hall N."/>
            <person name="Watson M."/>
            <person name="Adriaenssens E.M."/>
            <person name="Foster-Nyarko E."/>
            <person name="Jarju S."/>
            <person name="Secka A."/>
            <person name="Antonio M."/>
            <person name="Oren A."/>
            <person name="Chaudhuri R.R."/>
            <person name="La Ragione R."/>
            <person name="Hildebrand F."/>
            <person name="Pallen M.J."/>
        </authorList>
    </citation>
    <scope>NUCLEOTIDE SEQUENCE</scope>
    <source>
        <strain evidence="2">ChiSxjej2B14-6234</strain>
    </source>
</reference>
<dbReference type="InterPro" id="IPR000836">
    <property type="entry name" value="PRTase_dom"/>
</dbReference>
<organism evidence="2 3">
    <name type="scientific">Candidatus Onthenecus intestinigallinarum</name>
    <dbReference type="NCBI Taxonomy" id="2840875"/>
    <lineage>
        <taxon>Bacteria</taxon>
        <taxon>Bacillati</taxon>
        <taxon>Bacillota</taxon>
        <taxon>Clostridia</taxon>
        <taxon>Eubacteriales</taxon>
        <taxon>Candidatus Onthenecus</taxon>
    </lineage>
</organism>
<dbReference type="NCBIfam" id="NF005592">
    <property type="entry name" value="PRK07322.1"/>
    <property type="match status" value="1"/>
</dbReference>
<proteinExistence type="predicted"/>
<comment type="caution">
    <text evidence="2">The sequence shown here is derived from an EMBL/GenBank/DDBJ whole genome shotgun (WGS) entry which is preliminary data.</text>
</comment>
<dbReference type="Proteomes" id="UP000886887">
    <property type="component" value="Unassembled WGS sequence"/>
</dbReference>
<sequence length="184" mass="20491">MKHHMTIAGLERDLPLCRVNDQLYIGAFVIFGDVELTVACARELLKLAPEYDYMITAESKGIPLVYEMARQSGQNKYLLARKSAKLYMRDVFSVEVRSITTDHVQRLYLDGEDAALIRGKRILIVDDVVSTGESVHAVEELVRHAGGQVAGCLTILAEGEAQKRSDIRYLAPLPVFNPDGTVKE</sequence>
<dbReference type="CDD" id="cd06223">
    <property type="entry name" value="PRTases_typeI"/>
    <property type="match status" value="1"/>
</dbReference>
<evidence type="ECO:0000313" key="3">
    <source>
        <dbReference type="Proteomes" id="UP000886887"/>
    </source>
</evidence>
<dbReference type="AlphaFoldDB" id="A0A9D0Z8T0"/>
<dbReference type="GO" id="GO:0003999">
    <property type="term" value="F:adenine phosphoribosyltransferase activity"/>
    <property type="evidence" value="ECO:0007669"/>
    <property type="project" value="UniProtKB-EC"/>
</dbReference>
<dbReference type="PANTHER" id="PTHR43218:SF1">
    <property type="entry name" value="PHOSPHORIBOSYLTRANSFERASE"/>
    <property type="match status" value="1"/>
</dbReference>
<dbReference type="PANTHER" id="PTHR43218">
    <property type="entry name" value="PHOSPHORIBOSYLTRANSFERASE-RELATED"/>
    <property type="match status" value="1"/>
</dbReference>
<feature type="domain" description="Phosphoribosyltransferase" evidence="1">
    <location>
        <begin position="55"/>
        <end position="167"/>
    </location>
</feature>
<gene>
    <name evidence="2" type="ORF">IAB73_03810</name>
</gene>
<evidence type="ECO:0000313" key="2">
    <source>
        <dbReference type="EMBL" id="HIQ71321.1"/>
    </source>
</evidence>
<accession>A0A9D0Z8T0</accession>
<name>A0A9D0Z8T0_9FIRM</name>
<dbReference type="Pfam" id="PF00156">
    <property type="entry name" value="Pribosyltran"/>
    <property type="match status" value="1"/>
</dbReference>
<keyword evidence="2" id="KW-0808">Transferase</keyword>
<dbReference type="EC" id="2.4.2.7" evidence="2"/>
<reference evidence="2" key="1">
    <citation type="submission" date="2020-10" db="EMBL/GenBank/DDBJ databases">
        <authorList>
            <person name="Gilroy R."/>
        </authorList>
    </citation>
    <scope>NUCLEOTIDE SEQUENCE</scope>
    <source>
        <strain evidence="2">ChiSxjej2B14-6234</strain>
    </source>
</reference>